<feature type="compositionally biased region" description="Basic residues" evidence="1">
    <location>
        <begin position="89"/>
        <end position="101"/>
    </location>
</feature>
<feature type="region of interest" description="Disordered" evidence="1">
    <location>
        <begin position="67"/>
        <end position="101"/>
    </location>
</feature>
<evidence type="ECO:0000313" key="2">
    <source>
        <dbReference type="EMBL" id="CAL1676597.1"/>
    </source>
</evidence>
<dbReference type="AlphaFoldDB" id="A0AAV2N8Z5"/>
<feature type="compositionally biased region" description="Basic and acidic residues" evidence="1">
    <location>
        <begin position="78"/>
        <end position="88"/>
    </location>
</feature>
<protein>
    <submittedName>
        <fullName evidence="2">Uncharacterized protein</fullName>
    </submittedName>
</protein>
<evidence type="ECO:0000256" key="1">
    <source>
        <dbReference type="SAM" id="MobiDB-lite"/>
    </source>
</evidence>
<gene>
    <name evidence="2" type="ORF">LPLAT_LOCUS2754</name>
</gene>
<reference evidence="2" key="1">
    <citation type="submission" date="2024-04" db="EMBL/GenBank/DDBJ databases">
        <authorList>
            <consortium name="Molecular Ecology Group"/>
        </authorList>
    </citation>
    <scope>NUCLEOTIDE SEQUENCE</scope>
</reference>
<accession>A0AAV2N8Z5</accession>
<evidence type="ECO:0000313" key="3">
    <source>
        <dbReference type="Proteomes" id="UP001497644"/>
    </source>
</evidence>
<dbReference type="Proteomes" id="UP001497644">
    <property type="component" value="Chromosome 12"/>
</dbReference>
<sequence>MEECRKLGTATMADRITAAFRVTLGHFLENLVAALKFRSQSIWQRQGSNPEYHPRDDFVDALEICAQHSRQRRGKKKPSTDTHVTSERAKKKKKPAQKQRS</sequence>
<organism evidence="2 3">
    <name type="scientific">Lasius platythorax</name>
    <dbReference type="NCBI Taxonomy" id="488582"/>
    <lineage>
        <taxon>Eukaryota</taxon>
        <taxon>Metazoa</taxon>
        <taxon>Ecdysozoa</taxon>
        <taxon>Arthropoda</taxon>
        <taxon>Hexapoda</taxon>
        <taxon>Insecta</taxon>
        <taxon>Pterygota</taxon>
        <taxon>Neoptera</taxon>
        <taxon>Endopterygota</taxon>
        <taxon>Hymenoptera</taxon>
        <taxon>Apocrita</taxon>
        <taxon>Aculeata</taxon>
        <taxon>Formicoidea</taxon>
        <taxon>Formicidae</taxon>
        <taxon>Formicinae</taxon>
        <taxon>Lasius</taxon>
        <taxon>Lasius</taxon>
    </lineage>
</organism>
<keyword evidence="3" id="KW-1185">Reference proteome</keyword>
<dbReference type="EMBL" id="OZ034835">
    <property type="protein sequence ID" value="CAL1676597.1"/>
    <property type="molecule type" value="Genomic_DNA"/>
</dbReference>
<name>A0AAV2N8Z5_9HYME</name>
<proteinExistence type="predicted"/>